<dbReference type="EMBL" id="CAWUFR010000614">
    <property type="protein sequence ID" value="CAK6979809.1"/>
    <property type="molecule type" value="Genomic_DNA"/>
</dbReference>
<dbReference type="AlphaFoldDB" id="A0AAV1Q8L0"/>
<accession>A0AAV1Q8L0</accession>
<evidence type="ECO:0000313" key="3">
    <source>
        <dbReference type="Proteomes" id="UP001314229"/>
    </source>
</evidence>
<feature type="compositionally biased region" description="Polar residues" evidence="1">
    <location>
        <begin position="1"/>
        <end position="10"/>
    </location>
</feature>
<protein>
    <submittedName>
        <fullName evidence="2">Uncharacterized protein</fullName>
    </submittedName>
</protein>
<name>A0AAV1Q8L0_SCOSC</name>
<reference evidence="2 3" key="1">
    <citation type="submission" date="2024-01" db="EMBL/GenBank/DDBJ databases">
        <authorList>
            <person name="Alioto T."/>
            <person name="Alioto T."/>
            <person name="Gomez Garrido J."/>
        </authorList>
    </citation>
    <scope>NUCLEOTIDE SEQUENCE [LARGE SCALE GENOMIC DNA]</scope>
</reference>
<keyword evidence="3" id="KW-1185">Reference proteome</keyword>
<comment type="caution">
    <text evidence="2">The sequence shown here is derived from an EMBL/GenBank/DDBJ whole genome shotgun (WGS) entry which is preliminary data.</text>
</comment>
<organism evidence="2 3">
    <name type="scientific">Scomber scombrus</name>
    <name type="common">Atlantic mackerel</name>
    <name type="synonym">Scomber vernalis</name>
    <dbReference type="NCBI Taxonomy" id="13677"/>
    <lineage>
        <taxon>Eukaryota</taxon>
        <taxon>Metazoa</taxon>
        <taxon>Chordata</taxon>
        <taxon>Craniata</taxon>
        <taxon>Vertebrata</taxon>
        <taxon>Euteleostomi</taxon>
        <taxon>Actinopterygii</taxon>
        <taxon>Neopterygii</taxon>
        <taxon>Teleostei</taxon>
        <taxon>Neoteleostei</taxon>
        <taxon>Acanthomorphata</taxon>
        <taxon>Pelagiaria</taxon>
        <taxon>Scombriformes</taxon>
        <taxon>Scombridae</taxon>
        <taxon>Scomber</taxon>
    </lineage>
</organism>
<gene>
    <name evidence="2" type="ORF">FSCOSCO3_A030572</name>
</gene>
<evidence type="ECO:0000256" key="1">
    <source>
        <dbReference type="SAM" id="MobiDB-lite"/>
    </source>
</evidence>
<proteinExistence type="predicted"/>
<feature type="region of interest" description="Disordered" evidence="1">
    <location>
        <begin position="1"/>
        <end position="29"/>
    </location>
</feature>
<feature type="compositionally biased region" description="Basic and acidic residues" evidence="1">
    <location>
        <begin position="11"/>
        <end position="26"/>
    </location>
</feature>
<evidence type="ECO:0000313" key="2">
    <source>
        <dbReference type="EMBL" id="CAK6979809.1"/>
    </source>
</evidence>
<sequence>MLNLQEGCTTENERERTEIKSERGKEGNSNVRQLQVSQQQQQVCRQQQQQVCRQQQQQVCRLQQQQVCRQQQQQQVCRLQQQQVCRLQQQQVCRLQQQQVCRLQQQQVCRLQQQQMHRLQVSLQQLQVCLYILRISVCIFLVTTRGRRLLLCKTFRLKNNFQQLANQVR</sequence>
<dbReference type="Proteomes" id="UP001314229">
    <property type="component" value="Unassembled WGS sequence"/>
</dbReference>